<dbReference type="InterPro" id="IPR036888">
    <property type="entry name" value="DNA_integrity_DisA_N_sf"/>
</dbReference>
<feature type="domain" description="DAC" evidence="11">
    <location>
        <begin position="79"/>
        <end position="234"/>
    </location>
</feature>
<comment type="caution">
    <text evidence="12">The sequence shown here is derived from an EMBL/GenBank/DDBJ whole genome shotgun (WGS) entry which is preliminary data.</text>
</comment>
<dbReference type="PANTHER" id="PTHR34185">
    <property type="entry name" value="DIADENYLATE CYCLASE"/>
    <property type="match status" value="1"/>
</dbReference>
<dbReference type="GO" id="GO:0106408">
    <property type="term" value="F:diadenylate cyclase activity"/>
    <property type="evidence" value="ECO:0007669"/>
    <property type="project" value="UniProtKB-EC"/>
</dbReference>
<comment type="similarity">
    <text evidence="10">Belongs to the adenylate cyclase family. DacA/CdaA subfamily.</text>
</comment>
<comment type="subunit">
    <text evidence="10">Probably a homodimer.</text>
</comment>
<keyword evidence="9 10" id="KW-0472">Membrane</keyword>
<dbReference type="GO" id="GO:0006171">
    <property type="term" value="P:cAMP biosynthetic process"/>
    <property type="evidence" value="ECO:0007669"/>
    <property type="project" value="InterPro"/>
</dbReference>
<dbReference type="EC" id="2.7.7.85" evidence="10"/>
<evidence type="ECO:0000256" key="6">
    <source>
        <dbReference type="ARBA" id="ARBA00022741"/>
    </source>
</evidence>
<dbReference type="SUPFAM" id="SSF143597">
    <property type="entry name" value="YojJ-like"/>
    <property type="match status" value="1"/>
</dbReference>
<dbReference type="GO" id="GO:0005524">
    <property type="term" value="F:ATP binding"/>
    <property type="evidence" value="ECO:0007669"/>
    <property type="project" value="UniProtKB-UniRule"/>
</dbReference>
<organism evidence="12">
    <name type="scientific">candidate division WOR-3 bacterium</name>
    <dbReference type="NCBI Taxonomy" id="2052148"/>
    <lineage>
        <taxon>Bacteria</taxon>
        <taxon>Bacteria division WOR-3</taxon>
    </lineage>
</organism>
<dbReference type="InterPro" id="IPR014046">
    <property type="entry name" value="C-di-AMP_synthase"/>
</dbReference>
<dbReference type="Pfam" id="PF02457">
    <property type="entry name" value="DAC"/>
    <property type="match status" value="1"/>
</dbReference>
<keyword evidence="2 10" id="KW-1003">Cell membrane</keyword>
<dbReference type="GO" id="GO:0004016">
    <property type="term" value="F:adenylate cyclase activity"/>
    <property type="evidence" value="ECO:0007669"/>
    <property type="project" value="UniProtKB-UniRule"/>
</dbReference>
<evidence type="ECO:0000256" key="1">
    <source>
        <dbReference type="ARBA" id="ARBA00000877"/>
    </source>
</evidence>
<gene>
    <name evidence="10" type="primary">dacA</name>
    <name evidence="12" type="ORF">ENX07_04815</name>
</gene>
<dbReference type="AlphaFoldDB" id="A0A7C3YSZ0"/>
<comment type="function">
    <text evidence="10">Catalyzes the condensation of 2 ATP molecules into cyclic di-AMP (c-di-AMP), a second messenger used to regulate differing processes in different bacteria.</text>
</comment>
<keyword evidence="7 10" id="KW-0067">ATP-binding</keyword>
<evidence type="ECO:0000256" key="4">
    <source>
        <dbReference type="ARBA" id="ARBA00022692"/>
    </source>
</evidence>
<reference evidence="12" key="1">
    <citation type="journal article" date="2020" name="mSystems">
        <title>Genome- and Community-Level Interaction Insights into Carbon Utilization and Element Cycling Functions of Hydrothermarchaeota in Hydrothermal Sediment.</title>
        <authorList>
            <person name="Zhou Z."/>
            <person name="Liu Y."/>
            <person name="Xu W."/>
            <person name="Pan J."/>
            <person name="Luo Z.H."/>
            <person name="Li M."/>
        </authorList>
    </citation>
    <scope>NUCLEOTIDE SEQUENCE [LARGE SCALE GENOMIC DNA]</scope>
    <source>
        <strain evidence="12">SpSt-906</strain>
    </source>
</reference>
<accession>A0A7C3YSZ0</accession>
<comment type="catalytic activity">
    <reaction evidence="1 10">
        <text>2 ATP = 3',3'-c-di-AMP + 2 diphosphate</text>
        <dbReference type="Rhea" id="RHEA:35655"/>
        <dbReference type="ChEBI" id="CHEBI:30616"/>
        <dbReference type="ChEBI" id="CHEBI:33019"/>
        <dbReference type="ChEBI" id="CHEBI:71500"/>
        <dbReference type="EC" id="2.7.7.85"/>
    </reaction>
</comment>
<feature type="transmembrane region" description="Helical" evidence="10">
    <location>
        <begin position="36"/>
        <end position="54"/>
    </location>
</feature>
<protein>
    <recommendedName>
        <fullName evidence="10">Diadenylate cyclase</fullName>
        <shortName evidence="10">DAC</shortName>
        <ecNumber evidence="10">2.7.7.85</ecNumber>
    </recommendedName>
    <alternativeName>
        <fullName evidence="10">Cyclic-di-AMP synthase</fullName>
        <shortName evidence="10">c-di-AMP synthase</shortName>
    </alternativeName>
</protein>
<dbReference type="InterPro" id="IPR045585">
    <property type="entry name" value="CdaA_N"/>
</dbReference>
<dbReference type="PIRSF" id="PIRSF004793">
    <property type="entry name" value="UCP004793"/>
    <property type="match status" value="1"/>
</dbReference>
<comment type="caution">
    <text evidence="10">Lacks conserved residue(s) required for the propagation of feature annotation.</text>
</comment>
<dbReference type="EMBL" id="DTMQ01000032">
    <property type="protein sequence ID" value="HGE99374.1"/>
    <property type="molecule type" value="Genomic_DNA"/>
</dbReference>
<evidence type="ECO:0000256" key="3">
    <source>
        <dbReference type="ARBA" id="ARBA00022679"/>
    </source>
</evidence>
<dbReference type="HAMAP" id="MF_01499">
    <property type="entry name" value="DacA"/>
    <property type="match status" value="1"/>
</dbReference>
<evidence type="ECO:0000313" key="12">
    <source>
        <dbReference type="EMBL" id="HGE99374.1"/>
    </source>
</evidence>
<dbReference type="Pfam" id="PF19293">
    <property type="entry name" value="CdaA_N"/>
    <property type="match status" value="1"/>
</dbReference>
<keyword evidence="6 10" id="KW-0547">Nucleotide-binding</keyword>
<name>A0A7C3YSZ0_UNCW3</name>
<keyword evidence="8 10" id="KW-1133">Transmembrane helix</keyword>
<feature type="transmembrane region" description="Helical" evidence="10">
    <location>
        <begin position="12"/>
        <end position="29"/>
    </location>
</feature>
<dbReference type="PROSITE" id="PS51794">
    <property type="entry name" value="DAC"/>
    <property type="match status" value="1"/>
</dbReference>
<evidence type="ECO:0000256" key="8">
    <source>
        <dbReference type="ARBA" id="ARBA00022989"/>
    </source>
</evidence>
<dbReference type="Gene3D" id="3.40.1700.10">
    <property type="entry name" value="DNA integrity scanning protein, DisA, N-terminal domain"/>
    <property type="match status" value="1"/>
</dbReference>
<evidence type="ECO:0000256" key="2">
    <source>
        <dbReference type="ARBA" id="ARBA00022475"/>
    </source>
</evidence>
<proteinExistence type="inferred from homology"/>
<evidence type="ECO:0000256" key="10">
    <source>
        <dbReference type="HAMAP-Rule" id="MF_01499"/>
    </source>
</evidence>
<keyword evidence="4 10" id="KW-0812">Transmembrane</keyword>
<keyword evidence="3 10" id="KW-0808">Transferase</keyword>
<dbReference type="NCBIfam" id="TIGR00159">
    <property type="entry name" value="diadenylate cyclase CdaA"/>
    <property type="match status" value="1"/>
</dbReference>
<keyword evidence="5 10" id="KW-0548">Nucleotidyltransferase</keyword>
<evidence type="ECO:0000256" key="7">
    <source>
        <dbReference type="ARBA" id="ARBA00022840"/>
    </source>
</evidence>
<evidence type="ECO:0000256" key="5">
    <source>
        <dbReference type="ARBA" id="ARBA00022695"/>
    </source>
</evidence>
<sequence>MLDFIRFRVWDILDILLVSALIFYFLTFLRGTQAGRMVYALIFIFLLSFVVRSLDLRALGIILDSLKAVWVVVFVIIFQPEIRNALGRFGRLKFLRFFLKEEIKEDIVNDLLKAIEEIKERRFGALIVLEREIGLREFVETGVRLETKFSPPLLVTIFTPNSPLHDGACIISGDTILAAGCTLPLSEAPFGFGMRHRAGLGITEISDALAVIVSEERGTVSLAYKGKIHYDLDRIEISAQLRKILKG</sequence>
<dbReference type="InterPro" id="IPR034701">
    <property type="entry name" value="CdaA"/>
</dbReference>
<evidence type="ECO:0000256" key="9">
    <source>
        <dbReference type="ARBA" id="ARBA00023136"/>
    </source>
</evidence>
<evidence type="ECO:0000259" key="11">
    <source>
        <dbReference type="PROSITE" id="PS51794"/>
    </source>
</evidence>
<feature type="transmembrane region" description="Helical" evidence="10">
    <location>
        <begin position="60"/>
        <end position="78"/>
    </location>
</feature>
<dbReference type="PANTHER" id="PTHR34185:SF1">
    <property type="entry name" value="DIADENYLATE CYCLASE"/>
    <property type="match status" value="1"/>
</dbReference>
<dbReference type="InterPro" id="IPR050338">
    <property type="entry name" value="DisA"/>
</dbReference>
<dbReference type="InterPro" id="IPR003390">
    <property type="entry name" value="DNA_integrity_scan_DisA_N"/>
</dbReference>